<dbReference type="AlphaFoldDB" id="D7TZ76"/>
<evidence type="ECO:0000313" key="2">
    <source>
        <dbReference type="EMBL" id="CBI36390.3"/>
    </source>
</evidence>
<evidence type="ECO:0000313" key="3">
    <source>
        <dbReference type="Proteomes" id="UP000009183"/>
    </source>
</evidence>
<keyword evidence="1" id="KW-0812">Transmembrane</keyword>
<sequence>MIFHNFTIIKNICNFIFIKKKNNFSIVFTTLRTLCFSLEIFYSFYLKIDFVLWNSKRASIQGIVMPMYCQLLNSLYCAGGMCNQQLGLETLALEC</sequence>
<name>D7TZ76_VITVI</name>
<reference evidence="3" key="1">
    <citation type="journal article" date="2007" name="Nature">
        <title>The grapevine genome sequence suggests ancestral hexaploidization in major angiosperm phyla.</title>
        <authorList>
            <consortium name="The French-Italian Public Consortium for Grapevine Genome Characterization."/>
            <person name="Jaillon O."/>
            <person name="Aury J.-M."/>
            <person name="Noel B."/>
            <person name="Policriti A."/>
            <person name="Clepet C."/>
            <person name="Casagrande A."/>
            <person name="Choisne N."/>
            <person name="Aubourg S."/>
            <person name="Vitulo N."/>
            <person name="Jubin C."/>
            <person name="Vezzi A."/>
            <person name="Legeai F."/>
            <person name="Hugueney P."/>
            <person name="Dasilva C."/>
            <person name="Horner D."/>
            <person name="Mica E."/>
            <person name="Jublot D."/>
            <person name="Poulain J."/>
            <person name="Bruyere C."/>
            <person name="Billault A."/>
            <person name="Segurens B."/>
            <person name="Gouyvenoux M."/>
            <person name="Ugarte E."/>
            <person name="Cattonaro F."/>
            <person name="Anthouard V."/>
            <person name="Vico V."/>
            <person name="Del Fabbro C."/>
            <person name="Alaux M."/>
            <person name="Di Gaspero G."/>
            <person name="Dumas V."/>
            <person name="Felice N."/>
            <person name="Paillard S."/>
            <person name="Juman I."/>
            <person name="Moroldo M."/>
            <person name="Scalabrin S."/>
            <person name="Canaguier A."/>
            <person name="Le Clainche I."/>
            <person name="Malacrida G."/>
            <person name="Durand E."/>
            <person name="Pesole G."/>
            <person name="Laucou V."/>
            <person name="Chatelet P."/>
            <person name="Merdinoglu D."/>
            <person name="Delledonne M."/>
            <person name="Pezzotti M."/>
            <person name="Lecharny A."/>
            <person name="Scarpelli C."/>
            <person name="Artiguenave F."/>
            <person name="Pe M.E."/>
            <person name="Valle G."/>
            <person name="Morgante M."/>
            <person name="Caboche M."/>
            <person name="Adam-Blondon A.-F."/>
            <person name="Weissenbach J."/>
            <person name="Quetier F."/>
            <person name="Wincker P."/>
        </authorList>
    </citation>
    <scope>NUCLEOTIDE SEQUENCE [LARGE SCALE GENOMIC DNA]</scope>
    <source>
        <strain evidence="3">cv. Pinot noir / PN40024</strain>
    </source>
</reference>
<evidence type="ECO:0000256" key="1">
    <source>
        <dbReference type="SAM" id="Phobius"/>
    </source>
</evidence>
<dbReference type="InParanoid" id="D7TZ76"/>
<feature type="transmembrane region" description="Helical" evidence="1">
    <location>
        <begin position="24"/>
        <end position="45"/>
    </location>
</feature>
<keyword evidence="1" id="KW-0472">Membrane</keyword>
<dbReference type="EMBL" id="FN596494">
    <property type="protein sequence ID" value="CBI36390.3"/>
    <property type="molecule type" value="Genomic_DNA"/>
</dbReference>
<dbReference type="Proteomes" id="UP000009183">
    <property type="component" value="Chromosome 9"/>
</dbReference>
<dbReference type="HOGENOM" id="CLU_2377064_0_0_1"/>
<gene>
    <name evidence="2" type="ordered locus">VIT_09s0002g07850</name>
</gene>
<proteinExistence type="predicted"/>
<dbReference type="PaxDb" id="29760-VIT_09s0002g07850.t01"/>
<keyword evidence="1" id="KW-1133">Transmembrane helix</keyword>
<organism evidence="2 3">
    <name type="scientific">Vitis vinifera</name>
    <name type="common">Grape</name>
    <dbReference type="NCBI Taxonomy" id="29760"/>
    <lineage>
        <taxon>Eukaryota</taxon>
        <taxon>Viridiplantae</taxon>
        <taxon>Streptophyta</taxon>
        <taxon>Embryophyta</taxon>
        <taxon>Tracheophyta</taxon>
        <taxon>Spermatophyta</taxon>
        <taxon>Magnoliopsida</taxon>
        <taxon>eudicotyledons</taxon>
        <taxon>Gunneridae</taxon>
        <taxon>Pentapetalae</taxon>
        <taxon>rosids</taxon>
        <taxon>Vitales</taxon>
        <taxon>Vitaceae</taxon>
        <taxon>Viteae</taxon>
        <taxon>Vitis</taxon>
    </lineage>
</organism>
<accession>D7TZ76</accession>
<keyword evidence="3" id="KW-1185">Reference proteome</keyword>
<protein>
    <submittedName>
        <fullName evidence="2">Uncharacterized protein</fullName>
    </submittedName>
</protein>